<dbReference type="Proteomes" id="UP000283634">
    <property type="component" value="Unassembled WGS sequence"/>
</dbReference>
<protein>
    <submittedName>
        <fullName evidence="2">Ubiquitin-protein ligase</fullName>
    </submittedName>
</protein>
<feature type="signal peptide" evidence="1">
    <location>
        <begin position="1"/>
        <end position="23"/>
    </location>
</feature>
<dbReference type="VEuPathDB" id="TriTrypDB:TRSC58_06504"/>
<accession>A0A3R7N4X1</accession>
<keyword evidence="1" id="KW-0732">Signal</keyword>
<dbReference type="RefSeq" id="XP_029235663.1">
    <property type="nucleotide sequence ID" value="XM_029384511.1"/>
</dbReference>
<name>A0A3R7N4X1_TRYRA</name>
<keyword evidence="2" id="KW-0436">Ligase</keyword>
<evidence type="ECO:0000313" key="3">
    <source>
        <dbReference type="Proteomes" id="UP000283634"/>
    </source>
</evidence>
<keyword evidence="3" id="KW-1185">Reference proteome</keyword>
<sequence length="140" mass="15228">MERLQLALHALVSLILCNGGNEALQALCSISFVESNDYSIDTLLHVAKFLSMKPVDYETSSFFSDGVPFMITRVPSLPLVCAPKESAPLLWGLEVYRSFFIDIDTPRSSEGENVSFSLNNTTAIAATNTAVHTTVGDVLL</sequence>
<comment type="caution">
    <text evidence="2">The sequence shown here is derived from an EMBL/GenBank/DDBJ whole genome shotgun (WGS) entry which is preliminary data.</text>
</comment>
<dbReference type="GeneID" id="40331663"/>
<proteinExistence type="predicted"/>
<feature type="chain" id="PRO_5018756234" evidence="1">
    <location>
        <begin position="24"/>
        <end position="140"/>
    </location>
</feature>
<dbReference type="GO" id="GO:0016874">
    <property type="term" value="F:ligase activity"/>
    <property type="evidence" value="ECO:0007669"/>
    <property type="project" value="UniProtKB-KW"/>
</dbReference>
<gene>
    <name evidence="2" type="ORF">TraAM80_07730</name>
</gene>
<dbReference type="EMBL" id="MKGL01000335">
    <property type="protein sequence ID" value="RNF00262.1"/>
    <property type="molecule type" value="Genomic_DNA"/>
</dbReference>
<organism evidence="2 3">
    <name type="scientific">Trypanosoma rangeli</name>
    <dbReference type="NCBI Taxonomy" id="5698"/>
    <lineage>
        <taxon>Eukaryota</taxon>
        <taxon>Discoba</taxon>
        <taxon>Euglenozoa</taxon>
        <taxon>Kinetoplastea</taxon>
        <taxon>Metakinetoplastina</taxon>
        <taxon>Trypanosomatida</taxon>
        <taxon>Trypanosomatidae</taxon>
        <taxon>Trypanosoma</taxon>
        <taxon>Herpetosoma</taxon>
    </lineage>
</organism>
<reference evidence="2 3" key="1">
    <citation type="journal article" date="2018" name="BMC Genomics">
        <title>Genomic comparison of Trypanosoma conorhini and Trypanosoma rangeli to Trypanosoma cruzi strains of high and low virulence.</title>
        <authorList>
            <person name="Bradwell K.R."/>
            <person name="Koparde V.N."/>
            <person name="Matveyev A.V."/>
            <person name="Serrano M.G."/>
            <person name="Alves J.M."/>
            <person name="Parikh H."/>
            <person name="Huang B."/>
            <person name="Lee V."/>
            <person name="Espinosa-Alvarez O."/>
            <person name="Ortiz P.A."/>
            <person name="Costa-Martins A.G."/>
            <person name="Teixeira M.M."/>
            <person name="Buck G.A."/>
        </authorList>
    </citation>
    <scope>NUCLEOTIDE SEQUENCE [LARGE SCALE GENOMIC DNA]</scope>
    <source>
        <strain evidence="2 3">AM80</strain>
    </source>
</reference>
<evidence type="ECO:0000313" key="2">
    <source>
        <dbReference type="EMBL" id="RNF00262.1"/>
    </source>
</evidence>
<evidence type="ECO:0000256" key="1">
    <source>
        <dbReference type="SAM" id="SignalP"/>
    </source>
</evidence>
<dbReference type="AlphaFoldDB" id="A0A3R7N4X1"/>